<dbReference type="EMBL" id="QRVK01000004">
    <property type="protein sequence ID" value="RGS43712.1"/>
    <property type="molecule type" value="Genomic_DNA"/>
</dbReference>
<gene>
    <name evidence="1" type="ORF">DWX94_02655</name>
</gene>
<dbReference type="Proteomes" id="UP000283295">
    <property type="component" value="Unassembled WGS sequence"/>
</dbReference>
<name>A0A3R6A1K2_9FIRM</name>
<proteinExistence type="predicted"/>
<comment type="caution">
    <text evidence="1">The sequence shown here is derived from an EMBL/GenBank/DDBJ whole genome shotgun (WGS) entry which is preliminary data.</text>
</comment>
<protein>
    <submittedName>
        <fullName evidence="1">Uncharacterized protein</fullName>
    </submittedName>
</protein>
<reference evidence="1 2" key="1">
    <citation type="submission" date="2018-08" db="EMBL/GenBank/DDBJ databases">
        <title>A genome reference for cultivated species of the human gut microbiota.</title>
        <authorList>
            <person name="Zou Y."/>
            <person name="Xue W."/>
            <person name="Luo G."/>
        </authorList>
    </citation>
    <scope>NUCLEOTIDE SEQUENCE [LARGE SCALE GENOMIC DNA]</scope>
    <source>
        <strain evidence="1 2">AF22-21</strain>
    </source>
</reference>
<evidence type="ECO:0000313" key="1">
    <source>
        <dbReference type="EMBL" id="RGS43712.1"/>
    </source>
</evidence>
<sequence>MISFIVFAPFGLFSAYIIPSLRFRYKGAILGFLCHLHILDSQGDFPECHFRNIARCNTEGVNGGRGIKIDNILKILTVKKLARVQTAAADQHKSNAVCCQPLIYDLYIEIVQFF</sequence>
<evidence type="ECO:0000313" key="2">
    <source>
        <dbReference type="Proteomes" id="UP000283295"/>
    </source>
</evidence>
<accession>A0A3R6A1K2</accession>
<dbReference type="AlphaFoldDB" id="A0A3R6A1K2"/>
<organism evidence="1 2">
    <name type="scientific">Coprococcus eutactus</name>
    <dbReference type="NCBI Taxonomy" id="33043"/>
    <lineage>
        <taxon>Bacteria</taxon>
        <taxon>Bacillati</taxon>
        <taxon>Bacillota</taxon>
        <taxon>Clostridia</taxon>
        <taxon>Lachnospirales</taxon>
        <taxon>Lachnospiraceae</taxon>
        <taxon>Coprococcus</taxon>
    </lineage>
</organism>